<name>G5SV25_9BACT</name>
<dbReference type="Proteomes" id="UP000003598">
    <property type="component" value="Unassembled WGS sequence"/>
</dbReference>
<proteinExistence type="predicted"/>
<dbReference type="STRING" id="762968.HMPREF9441_03240"/>
<gene>
    <name evidence="1" type="ORF">HMPREF9441_03240</name>
</gene>
<dbReference type="HOGENOM" id="CLU_3273926_0_0_10"/>
<organism evidence="1 2">
    <name type="scientific">Paraprevotella clara YIT 11840</name>
    <dbReference type="NCBI Taxonomy" id="762968"/>
    <lineage>
        <taxon>Bacteria</taxon>
        <taxon>Pseudomonadati</taxon>
        <taxon>Bacteroidota</taxon>
        <taxon>Bacteroidia</taxon>
        <taxon>Bacteroidales</taxon>
        <taxon>Prevotellaceae</taxon>
        <taxon>Paraprevotella</taxon>
    </lineage>
</organism>
<comment type="caution">
    <text evidence="1">The sequence shown here is derived from an EMBL/GenBank/DDBJ whole genome shotgun (WGS) entry which is preliminary data.</text>
</comment>
<dbReference type="AlphaFoldDB" id="G5SV25"/>
<evidence type="ECO:0000313" key="1">
    <source>
        <dbReference type="EMBL" id="EHG98911.1"/>
    </source>
</evidence>
<protein>
    <submittedName>
        <fullName evidence="1">Uncharacterized protein</fullName>
    </submittedName>
</protein>
<dbReference type="EMBL" id="AFFY01000049">
    <property type="protein sequence ID" value="EHG98911.1"/>
    <property type="molecule type" value="Genomic_DNA"/>
</dbReference>
<keyword evidence="2" id="KW-1185">Reference proteome</keyword>
<reference evidence="1 2" key="1">
    <citation type="submission" date="2011-03" db="EMBL/GenBank/DDBJ databases">
        <authorList>
            <person name="Weinstock G."/>
            <person name="Sodergren E."/>
            <person name="Clifton S."/>
            <person name="Fulton L."/>
            <person name="Fulton B."/>
            <person name="Courtney L."/>
            <person name="Fronick C."/>
            <person name="Harrison M."/>
            <person name="Strong C."/>
            <person name="Farmer C."/>
            <person name="Delahaunty K."/>
            <person name="Markovic C."/>
            <person name="Hall O."/>
            <person name="Minx P."/>
            <person name="Tomlinson C."/>
            <person name="Mitreva M."/>
            <person name="Hou S."/>
            <person name="Chen J."/>
            <person name="Wollam A."/>
            <person name="Pepin K.H."/>
            <person name="Johnson M."/>
            <person name="Bhonagiri V."/>
            <person name="Zhang X."/>
            <person name="Suruliraj S."/>
            <person name="Warren W."/>
            <person name="Chinwalla A."/>
            <person name="Mardis E.R."/>
            <person name="Wilson R.K."/>
        </authorList>
    </citation>
    <scope>NUCLEOTIDE SEQUENCE [LARGE SCALE GENOMIC DNA]</scope>
    <source>
        <strain evidence="1 2">YIT 11840</strain>
    </source>
</reference>
<sequence length="41" mass="4804">MPESNRLLYRMAISFHVDERPRGILVLSGLVVFEFIFQKPP</sequence>
<evidence type="ECO:0000313" key="2">
    <source>
        <dbReference type="Proteomes" id="UP000003598"/>
    </source>
</evidence>
<accession>G5SV25</accession>